<gene>
    <name evidence="2" type="ORF">TVAG_446080</name>
</gene>
<organism evidence="2 3">
    <name type="scientific">Trichomonas vaginalis (strain ATCC PRA-98 / G3)</name>
    <dbReference type="NCBI Taxonomy" id="412133"/>
    <lineage>
        <taxon>Eukaryota</taxon>
        <taxon>Metamonada</taxon>
        <taxon>Parabasalia</taxon>
        <taxon>Trichomonadida</taxon>
        <taxon>Trichomonadidae</taxon>
        <taxon>Trichomonas</taxon>
    </lineage>
</organism>
<feature type="coiled-coil region" evidence="1">
    <location>
        <begin position="2"/>
        <end position="29"/>
    </location>
</feature>
<proteinExistence type="predicted"/>
<dbReference type="VEuPathDB" id="TrichDB:TVAG_446080"/>
<dbReference type="EMBL" id="DS114119">
    <property type="protein sequence ID" value="EAX90308.1"/>
    <property type="molecule type" value="Genomic_DNA"/>
</dbReference>
<reference evidence="2" key="2">
    <citation type="journal article" date="2007" name="Science">
        <title>Draft genome sequence of the sexually transmitted pathogen Trichomonas vaginalis.</title>
        <authorList>
            <person name="Carlton J.M."/>
            <person name="Hirt R.P."/>
            <person name="Silva J.C."/>
            <person name="Delcher A.L."/>
            <person name="Schatz M."/>
            <person name="Zhao Q."/>
            <person name="Wortman J.R."/>
            <person name="Bidwell S.L."/>
            <person name="Alsmark U.C.M."/>
            <person name="Besteiro S."/>
            <person name="Sicheritz-Ponten T."/>
            <person name="Noel C.J."/>
            <person name="Dacks J.B."/>
            <person name="Foster P.G."/>
            <person name="Simillion C."/>
            <person name="Van de Peer Y."/>
            <person name="Miranda-Saavedra D."/>
            <person name="Barton G.J."/>
            <person name="Westrop G.D."/>
            <person name="Mueller S."/>
            <person name="Dessi D."/>
            <person name="Fiori P.L."/>
            <person name="Ren Q."/>
            <person name="Paulsen I."/>
            <person name="Zhang H."/>
            <person name="Bastida-Corcuera F.D."/>
            <person name="Simoes-Barbosa A."/>
            <person name="Brown M.T."/>
            <person name="Hayes R.D."/>
            <person name="Mukherjee M."/>
            <person name="Okumura C.Y."/>
            <person name="Schneider R."/>
            <person name="Smith A.J."/>
            <person name="Vanacova S."/>
            <person name="Villalvazo M."/>
            <person name="Haas B.J."/>
            <person name="Pertea M."/>
            <person name="Feldblyum T.V."/>
            <person name="Utterback T.R."/>
            <person name="Shu C.L."/>
            <person name="Osoegawa K."/>
            <person name="de Jong P.J."/>
            <person name="Hrdy I."/>
            <person name="Horvathova L."/>
            <person name="Zubacova Z."/>
            <person name="Dolezal P."/>
            <person name="Malik S.B."/>
            <person name="Logsdon J.M. Jr."/>
            <person name="Henze K."/>
            <person name="Gupta A."/>
            <person name="Wang C.C."/>
            <person name="Dunne R.L."/>
            <person name="Upcroft J.A."/>
            <person name="Upcroft P."/>
            <person name="White O."/>
            <person name="Salzberg S.L."/>
            <person name="Tang P."/>
            <person name="Chiu C.-H."/>
            <person name="Lee Y.-S."/>
            <person name="Embley T.M."/>
            <person name="Coombs G.H."/>
            <person name="Mottram J.C."/>
            <person name="Tachezy J."/>
            <person name="Fraser-Liggett C.M."/>
            <person name="Johnson P.J."/>
        </authorList>
    </citation>
    <scope>NUCLEOTIDE SEQUENCE [LARGE SCALE GENOMIC DNA]</scope>
    <source>
        <strain evidence="2">G3</strain>
    </source>
</reference>
<protein>
    <submittedName>
        <fullName evidence="2">Uncharacterized protein</fullName>
    </submittedName>
</protein>
<evidence type="ECO:0000256" key="1">
    <source>
        <dbReference type="SAM" id="Coils"/>
    </source>
</evidence>
<keyword evidence="1" id="KW-0175">Coiled coil</keyword>
<dbReference type="AlphaFoldDB" id="A2FXR7"/>
<dbReference type="RefSeq" id="XP_001303238.1">
    <property type="nucleotide sequence ID" value="XM_001303237.1"/>
</dbReference>
<dbReference type="InParanoid" id="A2FXR7"/>
<name>A2FXR7_TRIV3</name>
<dbReference type="Proteomes" id="UP000001542">
    <property type="component" value="Unassembled WGS sequence"/>
</dbReference>
<sequence length="250" mass="29061">MTSAKDAQLNVLKEKLEKVQAEINELAERFQAIPRGLSDEEIGERLLEAFLNDTPFDRFQFGRQPVKLAMINAAFNTGDLEIVSTCFGFVEQSMTPSAFYRMIDGNERYMNIYNMLHKSNNMYIRRDRTFYRPENLDQLRKMAEAIPKGILKYVLNDTIDVISGQTPEIKFEEVDVKWGDFRDACLRQSYFEINPKTLCSKNGFFSKKWKSAIDPYQGARMAMHWKCPPQVIQGFISQISDNKQKAFFNK</sequence>
<dbReference type="VEuPathDB" id="TrichDB:TVAGG3_1006380"/>
<evidence type="ECO:0000313" key="2">
    <source>
        <dbReference type="EMBL" id="EAX90308.1"/>
    </source>
</evidence>
<reference evidence="2" key="1">
    <citation type="submission" date="2006-10" db="EMBL/GenBank/DDBJ databases">
        <authorList>
            <person name="Amadeo P."/>
            <person name="Zhao Q."/>
            <person name="Wortman J."/>
            <person name="Fraser-Liggett C."/>
            <person name="Carlton J."/>
        </authorList>
    </citation>
    <scope>NUCLEOTIDE SEQUENCE</scope>
    <source>
        <strain evidence="2">G3</strain>
    </source>
</reference>
<evidence type="ECO:0000313" key="3">
    <source>
        <dbReference type="Proteomes" id="UP000001542"/>
    </source>
</evidence>
<accession>A2FXR7</accession>
<dbReference type="KEGG" id="tva:4747991"/>
<keyword evidence="3" id="KW-1185">Reference proteome</keyword>
<dbReference type="OrthoDB" id="10570587at2759"/>